<protein>
    <recommendedName>
        <fullName evidence="2">HTH cro/C1-type domain-containing protein</fullName>
    </recommendedName>
</protein>
<accession>A0A1Z4LRA0</accession>
<evidence type="ECO:0000313" key="4">
    <source>
        <dbReference type="Proteomes" id="UP000218418"/>
    </source>
</evidence>
<feature type="coiled-coil region" evidence="1">
    <location>
        <begin position="91"/>
        <end position="125"/>
    </location>
</feature>
<gene>
    <name evidence="3" type="ORF">NIES267_32620</name>
</gene>
<evidence type="ECO:0000256" key="1">
    <source>
        <dbReference type="SAM" id="Coils"/>
    </source>
</evidence>
<organism evidence="3 4">
    <name type="scientific">Calothrix parasitica NIES-267</name>
    <dbReference type="NCBI Taxonomy" id="1973488"/>
    <lineage>
        <taxon>Bacteria</taxon>
        <taxon>Bacillati</taxon>
        <taxon>Cyanobacteriota</taxon>
        <taxon>Cyanophyceae</taxon>
        <taxon>Nostocales</taxon>
        <taxon>Calotrichaceae</taxon>
        <taxon>Calothrix</taxon>
    </lineage>
</organism>
<dbReference type="InterPro" id="IPR000740">
    <property type="entry name" value="GrpE"/>
</dbReference>
<evidence type="ECO:0000313" key="3">
    <source>
        <dbReference type="EMBL" id="BAY83769.1"/>
    </source>
</evidence>
<dbReference type="Pfam" id="PF01025">
    <property type="entry name" value="GrpE"/>
    <property type="match status" value="1"/>
</dbReference>
<dbReference type="EMBL" id="AP018227">
    <property type="protein sequence ID" value="BAY83769.1"/>
    <property type="molecule type" value="Genomic_DNA"/>
</dbReference>
<dbReference type="Pfam" id="PF13443">
    <property type="entry name" value="HTH_26"/>
    <property type="match status" value="1"/>
</dbReference>
<keyword evidence="1" id="KW-0175">Coiled coil</keyword>
<dbReference type="InterPro" id="IPR010982">
    <property type="entry name" value="Lambda_DNA-bd_dom_sf"/>
</dbReference>
<sequence length="225" mass="25948">MLSTNEKKIDFTQELLELMQKQNISSFKALSKVSGVSEYQIQRLRKGEIQQMRLEFLVKLSQALKIDLSELINYFSETILIKQSKQSTSTQQSSSQEVTELNIEYERLQKQLDNQEKLLLAQFQQSSLQILESLLIQFPTAAQKARENRQLPAANIIPLIEKPITRLLQEWGIEAIAEVGTELPYEPEIHQSIEGNPKPKEKVKIRYTGYRQGDKLLYRAKVSPV</sequence>
<dbReference type="AlphaFoldDB" id="A0A1Z4LRA0"/>
<dbReference type="PROSITE" id="PS50943">
    <property type="entry name" value="HTH_CROC1"/>
    <property type="match status" value="1"/>
</dbReference>
<name>A0A1Z4LRA0_9CYAN</name>
<dbReference type="SUPFAM" id="SSF47413">
    <property type="entry name" value="lambda repressor-like DNA-binding domains"/>
    <property type="match status" value="1"/>
</dbReference>
<dbReference type="Gene3D" id="1.10.260.40">
    <property type="entry name" value="lambda repressor-like DNA-binding domains"/>
    <property type="match status" value="1"/>
</dbReference>
<dbReference type="GO" id="GO:0042803">
    <property type="term" value="F:protein homodimerization activity"/>
    <property type="evidence" value="ECO:0007669"/>
    <property type="project" value="InterPro"/>
</dbReference>
<dbReference type="OrthoDB" id="582213at2"/>
<dbReference type="GO" id="GO:0051087">
    <property type="term" value="F:protein-folding chaperone binding"/>
    <property type="evidence" value="ECO:0007669"/>
    <property type="project" value="InterPro"/>
</dbReference>
<dbReference type="GO" id="GO:0003677">
    <property type="term" value="F:DNA binding"/>
    <property type="evidence" value="ECO:0007669"/>
    <property type="project" value="InterPro"/>
</dbReference>
<feature type="domain" description="HTH cro/C1-type" evidence="2">
    <location>
        <begin position="28"/>
        <end position="71"/>
    </location>
</feature>
<dbReference type="GO" id="GO:0006457">
    <property type="term" value="P:protein folding"/>
    <property type="evidence" value="ECO:0007669"/>
    <property type="project" value="InterPro"/>
</dbReference>
<dbReference type="GO" id="GO:0000774">
    <property type="term" value="F:adenyl-nucleotide exchange factor activity"/>
    <property type="evidence" value="ECO:0007669"/>
    <property type="project" value="InterPro"/>
</dbReference>
<dbReference type="SMART" id="SM00530">
    <property type="entry name" value="HTH_XRE"/>
    <property type="match status" value="1"/>
</dbReference>
<proteinExistence type="predicted"/>
<keyword evidence="4" id="KW-1185">Reference proteome</keyword>
<reference evidence="3 4" key="1">
    <citation type="submission" date="2017-06" db="EMBL/GenBank/DDBJ databases">
        <title>Genome sequencing of cyanobaciteial culture collection at National Institute for Environmental Studies (NIES).</title>
        <authorList>
            <person name="Hirose Y."/>
            <person name="Shimura Y."/>
            <person name="Fujisawa T."/>
            <person name="Nakamura Y."/>
            <person name="Kawachi M."/>
        </authorList>
    </citation>
    <scope>NUCLEOTIDE SEQUENCE [LARGE SCALE GENOMIC DNA]</scope>
    <source>
        <strain evidence="3 4">NIES-267</strain>
    </source>
</reference>
<dbReference type="InterPro" id="IPR001387">
    <property type="entry name" value="Cro/C1-type_HTH"/>
</dbReference>
<evidence type="ECO:0000259" key="2">
    <source>
        <dbReference type="PROSITE" id="PS50943"/>
    </source>
</evidence>
<dbReference type="Proteomes" id="UP000218418">
    <property type="component" value="Chromosome"/>
</dbReference>